<protein>
    <submittedName>
        <fullName evidence="1">Uncharacterized protein</fullName>
    </submittedName>
</protein>
<dbReference type="KEGG" id="manr:MPAN_010410"/>
<reference evidence="1" key="1">
    <citation type="submission" date="2021-01" db="EMBL/GenBank/DDBJ databases">
        <title>Draft genome sequence of Acholeplasmataceae bacterium strain Mahy22.</title>
        <authorList>
            <person name="Watanabe M."/>
            <person name="Kojima H."/>
            <person name="Fukui M."/>
        </authorList>
    </citation>
    <scope>NUCLEOTIDE SEQUENCE</scope>
    <source>
        <strain evidence="1">Mahy22</strain>
    </source>
</reference>
<keyword evidence="2" id="KW-1185">Reference proteome</keyword>
<sequence>MITIKELSEIIDIAQDTVYDQNLYYDKLHQTLIVQIDDYAMDDYEDNNDDLLLIRVEPFAKDMFLEFFETIANPNVRDMFVEQFHGSKKYRKVKDLLPRYHLLESFYKFKDQYQLGITKMWCVENNIDYIDKDGKEVIIEAGKRE</sequence>
<gene>
    <name evidence="1" type="ORF">MPAN_010410</name>
</gene>
<organism evidence="1 2">
    <name type="scientific">Mariniplasma anaerobium</name>
    <dbReference type="NCBI Taxonomy" id="2735436"/>
    <lineage>
        <taxon>Bacteria</taxon>
        <taxon>Bacillati</taxon>
        <taxon>Mycoplasmatota</taxon>
        <taxon>Mollicutes</taxon>
        <taxon>Acholeplasmatales</taxon>
        <taxon>Acholeplasmataceae</taxon>
        <taxon>Mariniplasma</taxon>
    </lineage>
</organism>
<evidence type="ECO:0000313" key="2">
    <source>
        <dbReference type="Proteomes" id="UP000620133"/>
    </source>
</evidence>
<dbReference type="Proteomes" id="UP000620133">
    <property type="component" value="Chromosome"/>
</dbReference>
<name>A0A7U9TI57_9MOLU</name>
<accession>A0A7U9TI57</accession>
<dbReference type="EMBL" id="AP024412">
    <property type="protein sequence ID" value="BCR36148.1"/>
    <property type="molecule type" value="Genomic_DNA"/>
</dbReference>
<dbReference type="RefSeq" id="WP_176239610.1">
    <property type="nucleotide sequence ID" value="NZ_AP024412.1"/>
</dbReference>
<proteinExistence type="predicted"/>
<dbReference type="AlphaFoldDB" id="A0A7U9TI57"/>
<evidence type="ECO:0000313" key="1">
    <source>
        <dbReference type="EMBL" id="BCR36148.1"/>
    </source>
</evidence>